<evidence type="ECO:0000259" key="1">
    <source>
        <dbReference type="Pfam" id="PF13452"/>
    </source>
</evidence>
<dbReference type="Pfam" id="PF13452">
    <property type="entry name" value="FAS1_DH_region"/>
    <property type="match status" value="1"/>
</dbReference>
<sequence>MSMGGNRWQDWIGRKGEVIESEFSVSEASIAYFSEFSENGRPDYFGSDPIAPPTMLMTATRGSAWRPGQEVAVPYYFALDVPLDAPHSINLSIEFEFGKPLRPGDRVSRQSTIADIVPKTLRLGDGFIVVEHIDYWNQNGERLGRLTNSLFRYTKKEAVRA</sequence>
<dbReference type="SUPFAM" id="SSF54637">
    <property type="entry name" value="Thioesterase/thiol ester dehydrase-isomerase"/>
    <property type="match status" value="1"/>
</dbReference>
<dbReference type="EMBL" id="JAAXLS010000020">
    <property type="protein sequence ID" value="NKQ56098.1"/>
    <property type="molecule type" value="Genomic_DNA"/>
</dbReference>
<protein>
    <submittedName>
        <fullName evidence="2">MaoC family dehydratase</fullName>
    </submittedName>
</protein>
<dbReference type="InterPro" id="IPR039569">
    <property type="entry name" value="FAS1-like_DH_region"/>
</dbReference>
<evidence type="ECO:0000313" key="2">
    <source>
        <dbReference type="EMBL" id="NKQ56098.1"/>
    </source>
</evidence>
<comment type="caution">
    <text evidence="2">The sequence shown here is derived from an EMBL/GenBank/DDBJ whole genome shotgun (WGS) entry which is preliminary data.</text>
</comment>
<proteinExistence type="predicted"/>
<reference evidence="2 3" key="1">
    <citation type="submission" date="2020-04" db="EMBL/GenBank/DDBJ databases">
        <title>Novel species.</title>
        <authorList>
            <person name="Teo W.F.A."/>
            <person name="Lipun K."/>
            <person name="Srisuk N."/>
            <person name="Duangmal K."/>
        </authorList>
    </citation>
    <scope>NUCLEOTIDE SEQUENCE [LARGE SCALE GENOMIC DNA]</scope>
    <source>
        <strain evidence="2 3">K13G38</strain>
    </source>
</reference>
<accession>A0ABX1J8K7</accession>
<dbReference type="Proteomes" id="UP000715441">
    <property type="component" value="Unassembled WGS sequence"/>
</dbReference>
<gene>
    <name evidence="2" type="ORF">HFP15_24780</name>
</gene>
<name>A0ABX1J8K7_9PSEU</name>
<feature type="domain" description="FAS1-like dehydratase" evidence="1">
    <location>
        <begin position="48"/>
        <end position="142"/>
    </location>
</feature>
<evidence type="ECO:0000313" key="3">
    <source>
        <dbReference type="Proteomes" id="UP000715441"/>
    </source>
</evidence>
<dbReference type="InterPro" id="IPR029069">
    <property type="entry name" value="HotDog_dom_sf"/>
</dbReference>
<dbReference type="Gene3D" id="3.10.129.10">
    <property type="entry name" value="Hotdog Thioesterase"/>
    <property type="match status" value="1"/>
</dbReference>
<keyword evidence="3" id="KW-1185">Reference proteome</keyword>
<organism evidence="2 3">
    <name type="scientific">Amycolatopsis acididurans</name>
    <dbReference type="NCBI Taxonomy" id="2724524"/>
    <lineage>
        <taxon>Bacteria</taxon>
        <taxon>Bacillati</taxon>
        <taxon>Actinomycetota</taxon>
        <taxon>Actinomycetes</taxon>
        <taxon>Pseudonocardiales</taxon>
        <taxon>Pseudonocardiaceae</taxon>
        <taxon>Amycolatopsis</taxon>
    </lineage>
</organism>